<evidence type="ECO:0000256" key="2">
    <source>
        <dbReference type="ARBA" id="ARBA00004479"/>
    </source>
</evidence>
<feature type="signal peptide" evidence="15">
    <location>
        <begin position="1"/>
        <end position="19"/>
    </location>
</feature>
<dbReference type="Pfam" id="PF01094">
    <property type="entry name" value="ANF_receptor"/>
    <property type="match status" value="1"/>
</dbReference>
<dbReference type="WBParaSite" id="TCONS_00010428.p1">
    <property type="protein sequence ID" value="TCONS_00010428.p1"/>
    <property type="gene ID" value="XLOC_003549"/>
</dbReference>
<dbReference type="GO" id="GO:0004383">
    <property type="term" value="F:guanylate cyclase activity"/>
    <property type="evidence" value="ECO:0007669"/>
    <property type="project" value="UniProtKB-EC"/>
</dbReference>
<keyword evidence="4 14" id="KW-0812">Transmembrane</keyword>
<dbReference type="InterPro" id="IPR029787">
    <property type="entry name" value="Nucleotide_cyclase"/>
</dbReference>
<evidence type="ECO:0000256" key="9">
    <source>
        <dbReference type="ARBA" id="ARBA00023180"/>
    </source>
</evidence>
<dbReference type="InterPro" id="IPR001828">
    <property type="entry name" value="ANF_lig-bd_rcpt"/>
</dbReference>
<feature type="chain" id="PRO_5042063245" description="Guanylate cyclase" evidence="15">
    <location>
        <begin position="20"/>
        <end position="1257"/>
    </location>
</feature>
<evidence type="ECO:0000256" key="14">
    <source>
        <dbReference type="SAM" id="Phobius"/>
    </source>
</evidence>
<dbReference type="AlphaFoldDB" id="A0AAF5DCU5"/>
<dbReference type="Gene3D" id="1.10.510.10">
    <property type="entry name" value="Transferase(Phosphotransferase) domain 1"/>
    <property type="match status" value="1"/>
</dbReference>
<evidence type="ECO:0000313" key="19">
    <source>
        <dbReference type="WBParaSite" id="TCONS_00010428.p1"/>
    </source>
</evidence>
<comment type="subcellular location">
    <subcellularLocation>
        <location evidence="2">Membrane</location>
        <topology evidence="2">Single-pass type I membrane protein</topology>
    </subcellularLocation>
</comment>
<keyword evidence="15" id="KW-0732">Signal</keyword>
<dbReference type="InterPro" id="IPR000719">
    <property type="entry name" value="Prot_kinase_dom"/>
</dbReference>
<dbReference type="InterPro" id="IPR011009">
    <property type="entry name" value="Kinase-like_dom_sf"/>
</dbReference>
<evidence type="ECO:0000256" key="11">
    <source>
        <dbReference type="ARBA" id="ARBA00023293"/>
    </source>
</evidence>
<organism evidence="18 19">
    <name type="scientific">Strongyloides stercoralis</name>
    <name type="common">Threadworm</name>
    <dbReference type="NCBI Taxonomy" id="6248"/>
    <lineage>
        <taxon>Eukaryota</taxon>
        <taxon>Metazoa</taxon>
        <taxon>Ecdysozoa</taxon>
        <taxon>Nematoda</taxon>
        <taxon>Chromadorea</taxon>
        <taxon>Rhabditida</taxon>
        <taxon>Tylenchina</taxon>
        <taxon>Panagrolaimomorpha</taxon>
        <taxon>Strongyloidoidea</taxon>
        <taxon>Strongyloididae</taxon>
        <taxon>Strongyloides</taxon>
    </lineage>
</organism>
<keyword evidence="7 14" id="KW-0472">Membrane</keyword>
<evidence type="ECO:0000256" key="7">
    <source>
        <dbReference type="ARBA" id="ARBA00023136"/>
    </source>
</evidence>
<name>A0AAF5DCU5_STRER</name>
<dbReference type="InterPro" id="IPR018297">
    <property type="entry name" value="A/G_cyclase_CS"/>
</dbReference>
<dbReference type="InterPro" id="IPR028082">
    <property type="entry name" value="Peripla_BP_I"/>
</dbReference>
<dbReference type="GO" id="GO:0007168">
    <property type="term" value="P:receptor guanylyl cyclase signaling pathway"/>
    <property type="evidence" value="ECO:0007669"/>
    <property type="project" value="TreeGrafter"/>
</dbReference>
<evidence type="ECO:0000256" key="6">
    <source>
        <dbReference type="ARBA" id="ARBA00022989"/>
    </source>
</evidence>
<comment type="catalytic activity">
    <reaction evidence="1 13">
        <text>GTP = 3',5'-cyclic GMP + diphosphate</text>
        <dbReference type="Rhea" id="RHEA:13665"/>
        <dbReference type="ChEBI" id="CHEBI:33019"/>
        <dbReference type="ChEBI" id="CHEBI:37565"/>
        <dbReference type="ChEBI" id="CHEBI:57746"/>
        <dbReference type="EC" id="4.6.1.2"/>
    </reaction>
</comment>
<evidence type="ECO:0000256" key="15">
    <source>
        <dbReference type="SAM" id="SignalP"/>
    </source>
</evidence>
<evidence type="ECO:0000256" key="4">
    <source>
        <dbReference type="ARBA" id="ARBA00022692"/>
    </source>
</evidence>
<dbReference type="PANTHER" id="PTHR11920">
    <property type="entry name" value="GUANYLYL CYCLASE"/>
    <property type="match status" value="1"/>
</dbReference>
<dbReference type="SUPFAM" id="SSF55073">
    <property type="entry name" value="Nucleotide cyclase"/>
    <property type="match status" value="1"/>
</dbReference>
<evidence type="ECO:0000256" key="8">
    <source>
        <dbReference type="ARBA" id="ARBA00023170"/>
    </source>
</evidence>
<keyword evidence="18" id="KW-1185">Reference proteome</keyword>
<accession>A0AAF5DCU5</accession>
<keyword evidence="6 14" id="KW-1133">Transmembrane helix</keyword>
<dbReference type="SUPFAM" id="SSF56112">
    <property type="entry name" value="Protein kinase-like (PK-like)"/>
    <property type="match status" value="1"/>
</dbReference>
<dbReference type="InterPro" id="IPR001245">
    <property type="entry name" value="Ser-Thr/Tyr_kinase_cat_dom"/>
</dbReference>
<dbReference type="GO" id="GO:0004016">
    <property type="term" value="F:adenylate cyclase activity"/>
    <property type="evidence" value="ECO:0007669"/>
    <property type="project" value="TreeGrafter"/>
</dbReference>
<dbReference type="Proteomes" id="UP000035681">
    <property type="component" value="Unplaced"/>
</dbReference>
<dbReference type="GO" id="GO:0035556">
    <property type="term" value="P:intracellular signal transduction"/>
    <property type="evidence" value="ECO:0007669"/>
    <property type="project" value="InterPro"/>
</dbReference>
<evidence type="ECO:0000256" key="3">
    <source>
        <dbReference type="ARBA" id="ARBA00012202"/>
    </source>
</evidence>
<dbReference type="SUPFAM" id="SSF53822">
    <property type="entry name" value="Periplasmic binding protein-like I"/>
    <property type="match status" value="1"/>
</dbReference>
<dbReference type="CDD" id="cd07302">
    <property type="entry name" value="CHD"/>
    <property type="match status" value="1"/>
</dbReference>
<dbReference type="GO" id="GO:0001653">
    <property type="term" value="F:peptide receptor activity"/>
    <property type="evidence" value="ECO:0007669"/>
    <property type="project" value="TreeGrafter"/>
</dbReference>
<keyword evidence="11 13" id="KW-0141">cGMP biosynthesis</keyword>
<protein>
    <recommendedName>
        <fullName evidence="3 13">Guanylate cyclase</fullName>
        <ecNumber evidence="3 13">4.6.1.2</ecNumber>
    </recommendedName>
</protein>
<evidence type="ECO:0000259" key="16">
    <source>
        <dbReference type="PROSITE" id="PS50011"/>
    </source>
</evidence>
<dbReference type="InterPro" id="IPR050401">
    <property type="entry name" value="Cyclic_nucleotide_synthase"/>
</dbReference>
<evidence type="ECO:0000256" key="12">
    <source>
        <dbReference type="RuleBase" id="RU000405"/>
    </source>
</evidence>
<dbReference type="PROSITE" id="PS50011">
    <property type="entry name" value="PROTEIN_KINASE_DOM"/>
    <property type="match status" value="1"/>
</dbReference>
<keyword evidence="9" id="KW-0325">Glycoprotein</keyword>
<dbReference type="FunFam" id="3.30.70.1230:FF:000030">
    <property type="entry name" value="Si:ch211-215j19.12"/>
    <property type="match status" value="1"/>
</dbReference>
<dbReference type="InterPro" id="IPR001054">
    <property type="entry name" value="A/G_cyclase"/>
</dbReference>
<dbReference type="Gene3D" id="3.40.50.2300">
    <property type="match status" value="2"/>
</dbReference>
<evidence type="ECO:0000259" key="17">
    <source>
        <dbReference type="PROSITE" id="PS50125"/>
    </source>
</evidence>
<dbReference type="EC" id="4.6.1.2" evidence="3 13"/>
<sequence>FKMVSIIILLIILTTKVFPKSVGILKVGLIFPNIEPVLIKYMGYQNSASAVVIAFKEAKKEYPILKNLTIEIVCDYTECLSFEVSGKAYDLIKKNKINVLIGPPCKKTMEIVSSIATYYNIVTLFWGNTFTYLPNKYNDKNIVGNIMGTYSDMNHCLANILLKVSISLIYQSTYYELEMCEKYSESFQNILTTYYEDILIVYRKKIVSTKKEDLKEIADDIKKVSRIIIMCFSEREKEEKMLLQFYDNNMNNQDYVYINIDCSMVAYEDSKNQKLINTLDVHLNNNDKKLLSMYKWIYNFKFSLNGMRGHLYSDVKKSVPKLMKESPFYCIEECSEYNTSSHYAPYLFDAAYIYFLTIGNLLSSQKVANFSNISYKNIIKKIPGHYNGATGLYRINKNLTRDTEVTFSRYDYYNNSIIHLIKGSRTENATIITYLYTDPKTTIWYYRNGEQPLNVPKCGYSEELCQPTFIESSPIGFAGIILGSIIIILIIIGSIIYGFYTKFKQEKLDNLIWKIDTLDITNYSNYIAKKNEGQSKISLLSSICSNGKTNFQSLEERKHILYIYKRKIIVGTKHEVHYTLNKKDTIELRNLKMLNDNHLNQFIGFYNSPSYSISFWRYCPRLSLVDVFQLESLKSKIDNFFIYSFISDAIDGMEIIHKSPIKVHGNLMLNNCLVDERWKLKLSDFGMRFIREREKRDKKDLLWTAPELLKEEILQPNQNSDIYSLAIVMVDIINNNISYCNSKNEIEIDEVIYMLKNKKNEFFRPEISPVVDNIPNTMFHLIEEMWAQDPNTRPSIGVVNKLIKSMNPSKSNNLMDHIFNILEDNAITLEEEINLRTNELIKEKTKADLLLSRMLPKQVVEKLKSGQLIQPEYFDSVTVFFSDIVSFTVIASKCTPLQTVDLLNNLYTLFDSTISKHDVYKVETIGDGYMCVSGLPIKNGDLHVKEIACLSIDLVKKMPEFDVSYLPKGTVKVRIGIHSGSCIAGVVGLTMPKYCLFGDTVNIGSKIESTGKANQIHMSDKAHLLLTQKIGGFVTESQGEIIVKGAGLFIHMIRIYSFIDDDVENEYIDFKKFKSQKKYRCLCYCIHIKNGAFIMSLWAALLVFLNITVKIIGFSDTDWNWMLLFLITDGVAVLSLIYGIKTEKPALIQPYIVLSLLTIPLLFLLIIFLSTAIYDQESFAGHYIETEFIRTKYKYFHKFSSTDIKHEIKISAILYVTFLSTIALLHVWFSWLSFKCASYYRDCEAFQLNFKNQQMND</sequence>
<feature type="transmembrane region" description="Helical" evidence="14">
    <location>
        <begin position="1151"/>
        <end position="1174"/>
    </location>
</feature>
<evidence type="ECO:0000256" key="10">
    <source>
        <dbReference type="ARBA" id="ARBA00023239"/>
    </source>
</evidence>
<dbReference type="GO" id="GO:0005524">
    <property type="term" value="F:ATP binding"/>
    <property type="evidence" value="ECO:0007669"/>
    <property type="project" value="InterPro"/>
</dbReference>
<feature type="transmembrane region" description="Helical" evidence="14">
    <location>
        <begin position="475"/>
        <end position="500"/>
    </location>
</feature>
<reference evidence="19" key="1">
    <citation type="submission" date="2024-02" db="UniProtKB">
        <authorList>
            <consortium name="WormBaseParasite"/>
        </authorList>
    </citation>
    <scope>IDENTIFICATION</scope>
</reference>
<dbReference type="GO" id="GO:0004672">
    <property type="term" value="F:protein kinase activity"/>
    <property type="evidence" value="ECO:0007669"/>
    <property type="project" value="InterPro"/>
</dbReference>
<dbReference type="Gene3D" id="3.30.70.1230">
    <property type="entry name" value="Nucleotide cyclase"/>
    <property type="match status" value="1"/>
</dbReference>
<dbReference type="PROSITE" id="PS50125">
    <property type="entry name" value="GUANYLATE_CYCLASE_2"/>
    <property type="match status" value="1"/>
</dbReference>
<dbReference type="CDD" id="cd06352">
    <property type="entry name" value="PBP1_NPR_GC-like"/>
    <property type="match status" value="1"/>
</dbReference>
<evidence type="ECO:0000256" key="13">
    <source>
        <dbReference type="RuleBase" id="RU003431"/>
    </source>
</evidence>
<dbReference type="Pfam" id="PF25093">
    <property type="entry name" value="DUF7807"/>
    <property type="match status" value="1"/>
</dbReference>
<dbReference type="Pfam" id="PF00211">
    <property type="entry name" value="Guanylate_cyc"/>
    <property type="match status" value="1"/>
</dbReference>
<keyword evidence="10 12" id="KW-0456">Lyase</keyword>
<dbReference type="SMART" id="SM00044">
    <property type="entry name" value="CYCc"/>
    <property type="match status" value="1"/>
</dbReference>
<feature type="transmembrane region" description="Helical" evidence="14">
    <location>
        <begin position="1212"/>
        <end position="1232"/>
    </location>
</feature>
<dbReference type="Pfam" id="PF07714">
    <property type="entry name" value="PK_Tyr_Ser-Thr"/>
    <property type="match status" value="1"/>
</dbReference>
<feature type="transmembrane region" description="Helical" evidence="14">
    <location>
        <begin position="1119"/>
        <end position="1139"/>
    </location>
</feature>
<dbReference type="GO" id="GO:0005886">
    <property type="term" value="C:plasma membrane"/>
    <property type="evidence" value="ECO:0007669"/>
    <property type="project" value="TreeGrafter"/>
</dbReference>
<dbReference type="PANTHER" id="PTHR11920:SF495">
    <property type="entry name" value="RECEPTOR-TYPE GUANYLATE CYCLASE GCY-7"/>
    <property type="match status" value="1"/>
</dbReference>
<proteinExistence type="inferred from homology"/>
<dbReference type="PROSITE" id="PS00452">
    <property type="entry name" value="GUANYLATE_CYCLASE_1"/>
    <property type="match status" value="1"/>
</dbReference>
<feature type="transmembrane region" description="Helical" evidence="14">
    <location>
        <begin position="1081"/>
        <end position="1107"/>
    </location>
</feature>
<dbReference type="InterPro" id="IPR056709">
    <property type="entry name" value="DUF7807"/>
</dbReference>
<comment type="similarity">
    <text evidence="12">Belongs to the adenylyl cyclase class-4/guanylyl cyclase family.</text>
</comment>
<feature type="domain" description="Guanylate cyclase" evidence="17">
    <location>
        <begin position="878"/>
        <end position="1008"/>
    </location>
</feature>
<feature type="domain" description="Protein kinase" evidence="16">
    <location>
        <begin position="540"/>
        <end position="820"/>
    </location>
</feature>
<evidence type="ECO:0000313" key="18">
    <source>
        <dbReference type="Proteomes" id="UP000035681"/>
    </source>
</evidence>
<keyword evidence="5" id="KW-0547">Nucleotide-binding</keyword>
<evidence type="ECO:0000256" key="5">
    <source>
        <dbReference type="ARBA" id="ARBA00022741"/>
    </source>
</evidence>
<keyword evidence="8" id="KW-0675">Receptor</keyword>
<evidence type="ECO:0000256" key="1">
    <source>
        <dbReference type="ARBA" id="ARBA00001436"/>
    </source>
</evidence>